<dbReference type="InterPro" id="IPR023772">
    <property type="entry name" value="DNA-bd_HTH_TetR-type_CS"/>
</dbReference>
<dbReference type="InterPro" id="IPR050109">
    <property type="entry name" value="HTH-type_TetR-like_transc_reg"/>
</dbReference>
<feature type="DNA-binding region" description="H-T-H motif" evidence="4">
    <location>
        <begin position="44"/>
        <end position="63"/>
    </location>
</feature>
<dbReference type="InterPro" id="IPR011075">
    <property type="entry name" value="TetR_C"/>
</dbReference>
<gene>
    <name evidence="8" type="ORF">G3R41_09540</name>
    <name evidence="7" type="ORF">GCU67_08885</name>
</gene>
<dbReference type="PROSITE" id="PS01081">
    <property type="entry name" value="HTH_TETR_1"/>
    <property type="match status" value="1"/>
</dbReference>
<dbReference type="AlphaFoldDB" id="A0A6P0ET33"/>
<comment type="caution">
    <text evidence="7">The sequence shown here is derived from an EMBL/GenBank/DDBJ whole genome shotgun (WGS) entry which is preliminary data.</text>
</comment>
<dbReference type="SUPFAM" id="SSF48498">
    <property type="entry name" value="Tetracyclin repressor-like, C-terminal domain"/>
    <property type="match status" value="1"/>
</dbReference>
<evidence type="ECO:0000256" key="5">
    <source>
        <dbReference type="SAM" id="MobiDB-lite"/>
    </source>
</evidence>
<dbReference type="EMBL" id="JAAGWB010000021">
    <property type="protein sequence ID" value="NEN51175.1"/>
    <property type="molecule type" value="Genomic_DNA"/>
</dbReference>
<dbReference type="InterPro" id="IPR009057">
    <property type="entry name" value="Homeodomain-like_sf"/>
</dbReference>
<dbReference type="PANTHER" id="PTHR30055:SF148">
    <property type="entry name" value="TETR-FAMILY TRANSCRIPTIONAL REGULATOR"/>
    <property type="match status" value="1"/>
</dbReference>
<evidence type="ECO:0000313" key="7">
    <source>
        <dbReference type="EMBL" id="NEK94287.1"/>
    </source>
</evidence>
<evidence type="ECO:0000256" key="3">
    <source>
        <dbReference type="ARBA" id="ARBA00023163"/>
    </source>
</evidence>
<dbReference type="Gene3D" id="1.10.357.10">
    <property type="entry name" value="Tetracycline Repressor, domain 2"/>
    <property type="match status" value="1"/>
</dbReference>
<dbReference type="GO" id="GO:0003700">
    <property type="term" value="F:DNA-binding transcription factor activity"/>
    <property type="evidence" value="ECO:0007669"/>
    <property type="project" value="TreeGrafter"/>
</dbReference>
<keyword evidence="2 4" id="KW-0238">DNA-binding</keyword>
<dbReference type="PRINTS" id="PR00455">
    <property type="entry name" value="HTHTETR"/>
</dbReference>
<keyword evidence="3" id="KW-0804">Transcription</keyword>
<feature type="region of interest" description="Disordered" evidence="5">
    <location>
        <begin position="1"/>
        <end position="24"/>
    </location>
</feature>
<proteinExistence type="predicted"/>
<dbReference type="Pfam" id="PF16859">
    <property type="entry name" value="TetR_C_11"/>
    <property type="match status" value="1"/>
</dbReference>
<dbReference type="GO" id="GO:0000976">
    <property type="term" value="F:transcription cis-regulatory region binding"/>
    <property type="evidence" value="ECO:0007669"/>
    <property type="project" value="TreeGrafter"/>
</dbReference>
<feature type="domain" description="HTH tetR-type" evidence="6">
    <location>
        <begin position="21"/>
        <end position="81"/>
    </location>
</feature>
<name>A0A6P0ET33_9ACTN</name>
<keyword evidence="9" id="KW-1185">Reference proteome</keyword>
<evidence type="ECO:0000259" key="6">
    <source>
        <dbReference type="PROSITE" id="PS50977"/>
    </source>
</evidence>
<dbReference type="Pfam" id="PF00440">
    <property type="entry name" value="TetR_N"/>
    <property type="match status" value="1"/>
</dbReference>
<keyword evidence="1" id="KW-0805">Transcription regulation</keyword>
<dbReference type="EMBL" id="JAAGWH010000019">
    <property type="protein sequence ID" value="NEK94287.1"/>
    <property type="molecule type" value="Genomic_DNA"/>
</dbReference>
<evidence type="ECO:0000313" key="9">
    <source>
        <dbReference type="Proteomes" id="UP000468828"/>
    </source>
</evidence>
<evidence type="ECO:0000313" key="10">
    <source>
        <dbReference type="Proteomes" id="UP000471152"/>
    </source>
</evidence>
<dbReference type="InterPro" id="IPR036271">
    <property type="entry name" value="Tet_transcr_reg_TetR-rel_C_sf"/>
</dbReference>
<evidence type="ECO:0000256" key="2">
    <source>
        <dbReference type="ARBA" id="ARBA00023125"/>
    </source>
</evidence>
<reference evidence="7 9" key="1">
    <citation type="submission" date="2020-01" db="EMBL/GenBank/DDBJ databases">
        <title>the WGS Modestobacter muralis CPCC 204518.</title>
        <authorList>
            <person name="Jiang Z."/>
        </authorList>
    </citation>
    <scope>NUCLEOTIDE SEQUENCE [LARGE SCALE GENOMIC DNA]</scope>
    <source>
        <strain evidence="7 9">DSM 100205</strain>
    </source>
</reference>
<organism evidence="7 9">
    <name type="scientific">Modestobacter muralis</name>
    <dbReference type="NCBI Taxonomy" id="1608614"/>
    <lineage>
        <taxon>Bacteria</taxon>
        <taxon>Bacillati</taxon>
        <taxon>Actinomycetota</taxon>
        <taxon>Actinomycetes</taxon>
        <taxon>Geodermatophilales</taxon>
        <taxon>Geodermatophilaceae</taxon>
        <taxon>Modestobacter</taxon>
    </lineage>
</organism>
<evidence type="ECO:0000313" key="8">
    <source>
        <dbReference type="EMBL" id="NEN51175.1"/>
    </source>
</evidence>
<protein>
    <submittedName>
        <fullName evidence="7">TetR/AcrR family transcriptional regulator</fullName>
    </submittedName>
</protein>
<dbReference type="Gene3D" id="1.10.10.60">
    <property type="entry name" value="Homeodomain-like"/>
    <property type="match status" value="1"/>
</dbReference>
<sequence>MSELTAPDGDRPGRGGRPRDPSRDGAIRSAILAVLAESGYAGLTMDAVAATAGVGKATIYRRWRTKSDLVADAVADLSASSITLPDTGSLEGDLRLLLRGLVSAVNGPLGAATLSLMSALPHEPALRTAFRSGPMDLWAIMYRQVWARAVERGEVDDSVPGSAVSSSASAPILQRWLFSSQPVTEAYADEILADVVLPLLAARRAGCPG</sequence>
<dbReference type="PROSITE" id="PS50977">
    <property type="entry name" value="HTH_TETR_2"/>
    <property type="match status" value="1"/>
</dbReference>
<feature type="compositionally biased region" description="Basic and acidic residues" evidence="5">
    <location>
        <begin position="8"/>
        <end position="24"/>
    </location>
</feature>
<accession>A0A6P0ET33</accession>
<dbReference type="PANTHER" id="PTHR30055">
    <property type="entry name" value="HTH-TYPE TRANSCRIPTIONAL REGULATOR RUTR"/>
    <property type="match status" value="1"/>
</dbReference>
<dbReference type="InterPro" id="IPR001647">
    <property type="entry name" value="HTH_TetR"/>
</dbReference>
<dbReference type="Proteomes" id="UP000471152">
    <property type="component" value="Unassembled WGS sequence"/>
</dbReference>
<reference evidence="8 10" key="2">
    <citation type="submission" date="2020-02" db="EMBL/GenBank/DDBJ databases">
        <title>The WGS of Modestobacter muralis DSM 100205.</title>
        <authorList>
            <person name="Jiang Z."/>
        </authorList>
    </citation>
    <scope>NUCLEOTIDE SEQUENCE [LARGE SCALE GENOMIC DNA]</scope>
    <source>
        <strain evidence="8 10">DSM 100205</strain>
    </source>
</reference>
<dbReference type="Proteomes" id="UP000468828">
    <property type="component" value="Unassembled WGS sequence"/>
</dbReference>
<evidence type="ECO:0000256" key="4">
    <source>
        <dbReference type="PROSITE-ProRule" id="PRU00335"/>
    </source>
</evidence>
<dbReference type="SUPFAM" id="SSF46689">
    <property type="entry name" value="Homeodomain-like"/>
    <property type="match status" value="1"/>
</dbReference>
<evidence type="ECO:0000256" key="1">
    <source>
        <dbReference type="ARBA" id="ARBA00023015"/>
    </source>
</evidence>